<protein>
    <recommendedName>
        <fullName evidence="3">N-acetylmuramoyl-L-alanine amidase</fullName>
        <ecNumber evidence="3">3.5.1.28</ecNumber>
    </recommendedName>
</protein>
<dbReference type="SUPFAM" id="SSF55846">
    <property type="entry name" value="N-acetylmuramoyl-L-alanine amidase-like"/>
    <property type="match status" value="1"/>
</dbReference>
<dbReference type="GO" id="GO:0009254">
    <property type="term" value="P:peptidoglycan turnover"/>
    <property type="evidence" value="ECO:0007669"/>
    <property type="project" value="TreeGrafter"/>
</dbReference>
<keyword evidence="4" id="KW-0378">Hydrolase</keyword>
<comment type="similarity">
    <text evidence="2">Belongs to the N-acetylmuramoyl-L-alanine amidase 2 family.</text>
</comment>
<keyword evidence="5" id="KW-0961">Cell wall biogenesis/degradation</keyword>
<dbReference type="RefSeq" id="WP_085784991.1">
    <property type="nucleotide sequence ID" value="NZ_CP008743.1"/>
</dbReference>
<gene>
    <name evidence="7" type="ORF">GQ61_09140</name>
</gene>
<evidence type="ECO:0000313" key="8">
    <source>
        <dbReference type="Proteomes" id="UP000237351"/>
    </source>
</evidence>
<dbReference type="Pfam" id="PF01471">
    <property type="entry name" value="PG_binding_1"/>
    <property type="match status" value="1"/>
</dbReference>
<evidence type="ECO:0000256" key="2">
    <source>
        <dbReference type="ARBA" id="ARBA00007553"/>
    </source>
</evidence>
<dbReference type="Pfam" id="PF01510">
    <property type="entry name" value="Amidase_2"/>
    <property type="match status" value="1"/>
</dbReference>
<dbReference type="GO" id="GO:0071555">
    <property type="term" value="P:cell wall organization"/>
    <property type="evidence" value="ECO:0007669"/>
    <property type="project" value="UniProtKB-KW"/>
</dbReference>
<dbReference type="InterPro" id="IPR002477">
    <property type="entry name" value="Peptidoglycan-bd-like"/>
</dbReference>
<organism evidence="7 8">
    <name type="scientific">Candidatus Nucleicultrix amoebiphila FS5</name>
    <dbReference type="NCBI Taxonomy" id="1414854"/>
    <lineage>
        <taxon>Bacteria</taxon>
        <taxon>Pseudomonadati</taxon>
        <taxon>Pseudomonadota</taxon>
        <taxon>Alphaproteobacteria</taxon>
        <taxon>Holosporales</taxon>
        <taxon>Candidatus Nucleicultricaceae</taxon>
        <taxon>Candidatus Nucleicultrix</taxon>
    </lineage>
</organism>
<dbReference type="GO" id="GO:0009253">
    <property type="term" value="P:peptidoglycan catabolic process"/>
    <property type="evidence" value="ECO:0007669"/>
    <property type="project" value="InterPro"/>
</dbReference>
<accession>A0A1W6N6L7</accession>
<reference evidence="7 8" key="1">
    <citation type="submission" date="2014-06" db="EMBL/GenBank/DDBJ databases">
        <title>The genome of the endonuclear symbiont Nucleicultrix amoebiphila.</title>
        <authorList>
            <person name="Schulz F."/>
            <person name="Horn M."/>
        </authorList>
    </citation>
    <scope>NUCLEOTIDE SEQUENCE [LARGE SCALE GENOMIC DNA]</scope>
    <source>
        <strain evidence="7 8">FS5</strain>
    </source>
</reference>
<dbReference type="Gene3D" id="1.10.101.10">
    <property type="entry name" value="PGBD-like superfamily/PGBD"/>
    <property type="match status" value="1"/>
</dbReference>
<dbReference type="InterPro" id="IPR036366">
    <property type="entry name" value="PGBDSf"/>
</dbReference>
<dbReference type="Proteomes" id="UP000237351">
    <property type="component" value="Chromosome"/>
</dbReference>
<dbReference type="EC" id="3.5.1.28" evidence="3"/>
<dbReference type="GO" id="GO:0008745">
    <property type="term" value="F:N-acetylmuramoyl-L-alanine amidase activity"/>
    <property type="evidence" value="ECO:0007669"/>
    <property type="project" value="UniProtKB-EC"/>
</dbReference>
<keyword evidence="8" id="KW-1185">Reference proteome</keyword>
<dbReference type="CDD" id="cd06583">
    <property type="entry name" value="PGRP"/>
    <property type="match status" value="1"/>
</dbReference>
<evidence type="ECO:0000256" key="5">
    <source>
        <dbReference type="ARBA" id="ARBA00023316"/>
    </source>
</evidence>
<dbReference type="OrthoDB" id="9794842at2"/>
<proteinExistence type="inferred from homology"/>
<comment type="catalytic activity">
    <reaction evidence="1">
        <text>Hydrolyzes the link between N-acetylmuramoyl residues and L-amino acid residues in certain cell-wall glycopeptides.</text>
        <dbReference type="EC" id="3.5.1.28"/>
    </reaction>
</comment>
<dbReference type="InterPro" id="IPR036365">
    <property type="entry name" value="PGBD-like_sf"/>
</dbReference>
<dbReference type="SUPFAM" id="SSF47090">
    <property type="entry name" value="PGBD-like"/>
    <property type="match status" value="1"/>
</dbReference>
<name>A0A1W6N6L7_9PROT</name>
<feature type="domain" description="N-acetylmuramoyl-L-alanine amidase" evidence="6">
    <location>
        <begin position="8"/>
        <end position="148"/>
    </location>
</feature>
<dbReference type="InterPro" id="IPR002502">
    <property type="entry name" value="Amidase_domain"/>
</dbReference>
<dbReference type="EMBL" id="CP008743">
    <property type="protein sequence ID" value="ARN85422.1"/>
    <property type="molecule type" value="Genomic_DNA"/>
</dbReference>
<dbReference type="SMART" id="SM00644">
    <property type="entry name" value="Ami_2"/>
    <property type="match status" value="1"/>
</dbReference>
<sequence length="238" mass="26839">MKIQSIPSPNFNERPKDGEIDFLIIHYTACDLDLSLQILTDATSAHPVSAHYLIDEEGSVYGLVPEEKRAWHAATDSSYWRGHQNINNRSIGVELVNPGHGPDYRDFSEPQMESLLKLSQEIINRHPIQPSLVLGHSDVDPIRKSDPGERFNWHYLAENGIGIPPVKDVNFHDSQSVSILDLQKALHEFGYKIPQDNKEDLATRRAVQAFQMHYCPFLFNGGGDSQTLACLNLLKQSI</sequence>
<dbReference type="InterPro" id="IPR051206">
    <property type="entry name" value="NAMLAA_amidase_2"/>
</dbReference>
<evidence type="ECO:0000256" key="1">
    <source>
        <dbReference type="ARBA" id="ARBA00001561"/>
    </source>
</evidence>
<dbReference type="PANTHER" id="PTHR30417">
    <property type="entry name" value="N-ACETYLMURAMOYL-L-ALANINE AMIDASE AMID"/>
    <property type="match status" value="1"/>
</dbReference>
<dbReference type="STRING" id="1414854.GQ61_09140"/>
<evidence type="ECO:0000256" key="4">
    <source>
        <dbReference type="ARBA" id="ARBA00022801"/>
    </source>
</evidence>
<dbReference type="InterPro" id="IPR036505">
    <property type="entry name" value="Amidase/PGRP_sf"/>
</dbReference>
<evidence type="ECO:0000256" key="3">
    <source>
        <dbReference type="ARBA" id="ARBA00011901"/>
    </source>
</evidence>
<dbReference type="PANTHER" id="PTHR30417:SF1">
    <property type="entry name" value="N-ACETYLMURAMOYL-L-ALANINE AMIDASE AMID"/>
    <property type="match status" value="1"/>
</dbReference>
<dbReference type="GO" id="GO:0019867">
    <property type="term" value="C:outer membrane"/>
    <property type="evidence" value="ECO:0007669"/>
    <property type="project" value="TreeGrafter"/>
</dbReference>
<evidence type="ECO:0000259" key="6">
    <source>
        <dbReference type="SMART" id="SM00644"/>
    </source>
</evidence>
<dbReference type="Gene3D" id="3.40.80.10">
    <property type="entry name" value="Peptidoglycan recognition protein-like"/>
    <property type="match status" value="1"/>
</dbReference>
<dbReference type="KEGG" id="naf:GQ61_09140"/>
<dbReference type="AlphaFoldDB" id="A0A1W6N6L7"/>
<evidence type="ECO:0000313" key="7">
    <source>
        <dbReference type="EMBL" id="ARN85422.1"/>
    </source>
</evidence>